<feature type="region of interest" description="Disordered" evidence="3">
    <location>
        <begin position="1"/>
        <end position="68"/>
    </location>
</feature>
<dbReference type="GO" id="GO:0016787">
    <property type="term" value="F:hydrolase activity"/>
    <property type="evidence" value="ECO:0007669"/>
    <property type="project" value="UniProtKB-KW"/>
</dbReference>
<evidence type="ECO:0000313" key="5">
    <source>
        <dbReference type="EMBL" id="PWZ04849.1"/>
    </source>
</evidence>
<evidence type="ECO:0000256" key="1">
    <source>
        <dbReference type="ARBA" id="ARBA00009283"/>
    </source>
</evidence>
<keyword evidence="2" id="KW-0378">Hydrolase</keyword>
<gene>
    <name evidence="5" type="primary">APY2_1</name>
    <name evidence="5" type="ORF">Zm00014a_017961</name>
</gene>
<dbReference type="Gene3D" id="3.30.420.40">
    <property type="match status" value="1"/>
</dbReference>
<dbReference type="Proteomes" id="UP000251960">
    <property type="component" value="Chromosome 9"/>
</dbReference>
<evidence type="ECO:0000256" key="4">
    <source>
        <dbReference type="SAM" id="Phobius"/>
    </source>
</evidence>
<reference evidence="5" key="1">
    <citation type="journal article" date="2018" name="Nat. Genet.">
        <title>Extensive intraspecific gene order and gene structural variations between Mo17 and other maize genomes.</title>
        <authorList>
            <person name="Sun S."/>
            <person name="Zhou Y."/>
            <person name="Chen J."/>
            <person name="Shi J."/>
            <person name="Zhao H."/>
            <person name="Zhao H."/>
            <person name="Song W."/>
            <person name="Zhang M."/>
            <person name="Cui Y."/>
            <person name="Dong X."/>
            <person name="Liu H."/>
            <person name="Ma X."/>
            <person name="Jiao Y."/>
            <person name="Wang B."/>
            <person name="Wei X."/>
            <person name="Stein J.C."/>
            <person name="Glaubitz J.C."/>
            <person name="Lu F."/>
            <person name="Yu G."/>
            <person name="Liang C."/>
            <person name="Fengler K."/>
            <person name="Li B."/>
            <person name="Rafalski A."/>
            <person name="Schnable P.S."/>
            <person name="Ware D.H."/>
            <person name="Buckler E.S."/>
            <person name="Lai J."/>
        </authorList>
    </citation>
    <scope>NUCLEOTIDE SEQUENCE [LARGE SCALE GENOMIC DNA]</scope>
    <source>
        <tissue evidence="5">Seedling</tissue>
    </source>
</reference>
<comment type="caution">
    <text evidence="5">The sequence shown here is derived from an EMBL/GenBank/DDBJ whole genome shotgun (WGS) entry which is preliminary data.</text>
</comment>
<comment type="similarity">
    <text evidence="1">Belongs to the GDA1/CD39 NTPase family.</text>
</comment>
<keyword evidence="4" id="KW-1133">Transmembrane helix</keyword>
<keyword evidence="4" id="KW-0472">Membrane</keyword>
<proteinExistence type="inferred from homology"/>
<dbReference type="PANTHER" id="PTHR11782">
    <property type="entry name" value="ADENOSINE/GUANOSINE DIPHOSPHATASE"/>
    <property type="match status" value="1"/>
</dbReference>
<protein>
    <submittedName>
        <fullName evidence="5">Putative apyrase 2</fullName>
    </submittedName>
</protein>
<dbReference type="ExpressionAtlas" id="A0A3L6D8G3">
    <property type="expression patterns" value="baseline and differential"/>
</dbReference>
<organism evidence="5">
    <name type="scientific">Zea mays</name>
    <name type="common">Maize</name>
    <dbReference type="NCBI Taxonomy" id="4577"/>
    <lineage>
        <taxon>Eukaryota</taxon>
        <taxon>Viridiplantae</taxon>
        <taxon>Streptophyta</taxon>
        <taxon>Embryophyta</taxon>
        <taxon>Tracheophyta</taxon>
        <taxon>Spermatophyta</taxon>
        <taxon>Magnoliopsida</taxon>
        <taxon>Liliopsida</taxon>
        <taxon>Poales</taxon>
        <taxon>Poaceae</taxon>
        <taxon>PACMAD clade</taxon>
        <taxon>Panicoideae</taxon>
        <taxon>Andropogonodae</taxon>
        <taxon>Andropogoneae</taxon>
        <taxon>Tripsacinae</taxon>
        <taxon>Zea</taxon>
    </lineage>
</organism>
<name>A0A3L6D8G3_MAIZE</name>
<dbReference type="Pfam" id="PF01150">
    <property type="entry name" value="GDA1_CD39"/>
    <property type="match status" value="1"/>
</dbReference>
<dbReference type="AlphaFoldDB" id="A0A3L6D8G3"/>
<dbReference type="PANTHER" id="PTHR11782:SF48">
    <property type="entry name" value="APYRASE 2-RELATED"/>
    <property type="match status" value="1"/>
</dbReference>
<feature type="compositionally biased region" description="Basic residues" evidence="3">
    <location>
        <begin position="19"/>
        <end position="29"/>
    </location>
</feature>
<feature type="transmembrane region" description="Helical" evidence="4">
    <location>
        <begin position="102"/>
        <end position="121"/>
    </location>
</feature>
<dbReference type="EMBL" id="NCVQ01000010">
    <property type="protein sequence ID" value="PWZ04849.1"/>
    <property type="molecule type" value="Genomic_DNA"/>
</dbReference>
<evidence type="ECO:0000256" key="3">
    <source>
        <dbReference type="SAM" id="MobiDB-lite"/>
    </source>
</evidence>
<feature type="compositionally biased region" description="Basic and acidic residues" evidence="3">
    <location>
        <begin position="1"/>
        <end position="10"/>
    </location>
</feature>
<accession>A0A3L6D8G3</accession>
<sequence>MEASDRRHDALPATTQQQIHHRRARRGPRRGTLDPAQQEAANQSSSPPVPTPPAVASGVRYRTPSSSDLLLPTNAAKMRCYSVLPNDGRQETLADRAHRYRGVVLVILAPLALVSLVLLLMPRSPAGTMGGARRSGPTGADRYAVIFDAGSSDSRIHIFRFDANLDLVRIGNEIELFVHIKLGLSHYANDPREAAESLISLLDDAKQVVSAELRDQTPVRATAGLRNLGAQKSEAILQANHPVSLSFATFDA</sequence>
<evidence type="ECO:0000256" key="2">
    <source>
        <dbReference type="ARBA" id="ARBA00022801"/>
    </source>
</evidence>
<keyword evidence="4" id="KW-0812">Transmembrane</keyword>
<dbReference type="InterPro" id="IPR000407">
    <property type="entry name" value="GDA1_CD39_NTPase"/>
</dbReference>